<evidence type="ECO:0000259" key="1">
    <source>
        <dbReference type="Pfam" id="PF15919"/>
    </source>
</evidence>
<dbReference type="SUPFAM" id="SSF47598">
    <property type="entry name" value="Ribbon-helix-helix"/>
    <property type="match status" value="1"/>
</dbReference>
<gene>
    <name evidence="2" type="ORF">Tasa_041_064</name>
</gene>
<dbReference type="RefSeq" id="WP_048850270.1">
    <property type="nucleotide sequence ID" value="NZ_BALE01000041.1"/>
</dbReference>
<dbReference type="EMBL" id="BALE01000041">
    <property type="protein sequence ID" value="GAN55269.1"/>
    <property type="molecule type" value="Genomic_DNA"/>
</dbReference>
<dbReference type="STRING" id="1231623.Tasa_041_064"/>
<dbReference type="GO" id="GO:0006355">
    <property type="term" value="P:regulation of DNA-templated transcription"/>
    <property type="evidence" value="ECO:0007669"/>
    <property type="project" value="InterPro"/>
</dbReference>
<dbReference type="Proteomes" id="UP000032679">
    <property type="component" value="Unassembled WGS sequence"/>
</dbReference>
<protein>
    <recommendedName>
        <fullName evidence="1">HicB-like antitoxin of toxin-antitoxin system domain-containing protein</fullName>
    </recommendedName>
</protein>
<evidence type="ECO:0000313" key="2">
    <source>
        <dbReference type="EMBL" id="GAN55269.1"/>
    </source>
</evidence>
<evidence type="ECO:0000313" key="3">
    <source>
        <dbReference type="Proteomes" id="UP000032679"/>
    </source>
</evidence>
<reference evidence="2 3" key="1">
    <citation type="submission" date="2012-10" db="EMBL/GenBank/DDBJ databases">
        <title>Genome sequencing of Tanticharoenia sakaeratensis NBRC 103193.</title>
        <authorList>
            <person name="Azuma Y."/>
            <person name="Hadano H."/>
            <person name="Hirakawa H."/>
            <person name="Matsushita K."/>
        </authorList>
    </citation>
    <scope>NUCLEOTIDE SEQUENCE [LARGE SCALE GENOMIC DNA]</scope>
    <source>
        <strain evidence="2 3">NBRC 103193</strain>
    </source>
</reference>
<dbReference type="InterPro" id="IPR031807">
    <property type="entry name" value="HicB-like"/>
</dbReference>
<organism evidence="2 3">
    <name type="scientific">Tanticharoenia sakaeratensis NBRC 103193</name>
    <dbReference type="NCBI Taxonomy" id="1231623"/>
    <lineage>
        <taxon>Bacteria</taxon>
        <taxon>Pseudomonadati</taxon>
        <taxon>Pseudomonadota</taxon>
        <taxon>Alphaproteobacteria</taxon>
        <taxon>Acetobacterales</taxon>
        <taxon>Acetobacteraceae</taxon>
        <taxon>Tanticharoenia</taxon>
    </lineage>
</organism>
<dbReference type="OrthoDB" id="9807959at2"/>
<dbReference type="Pfam" id="PF15919">
    <property type="entry name" value="HicB_lk_antitox"/>
    <property type="match status" value="1"/>
</dbReference>
<dbReference type="InterPro" id="IPR051404">
    <property type="entry name" value="TA_system_antitoxin"/>
</dbReference>
<dbReference type="PANTHER" id="PTHR34504:SF2">
    <property type="entry name" value="UPF0150 PROTEIN SSL0259"/>
    <property type="match status" value="1"/>
</dbReference>
<dbReference type="AlphaFoldDB" id="A0A0D6MNM7"/>
<comment type="caution">
    <text evidence="2">The sequence shown here is derived from an EMBL/GenBank/DDBJ whole genome shotgun (WGS) entry which is preliminary data.</text>
</comment>
<dbReference type="InterPro" id="IPR035069">
    <property type="entry name" value="TTHA1013/TTHA0281-like"/>
</dbReference>
<keyword evidence="3" id="KW-1185">Reference proteome</keyword>
<dbReference type="PANTHER" id="PTHR34504">
    <property type="entry name" value="ANTITOXIN HICB"/>
    <property type="match status" value="1"/>
</dbReference>
<sequence length="131" mass="14242">MRYPIMIEFGTDTTAFGVVLPDLPGCFSAGDTLDEAVTNATEAATLWIEDMIDRGESIPAPSRLDAIVQTPEWSGSGWMPGFVNIDPTIFDERAERVNITLPRRVLARLDARAKDAGESRSGFIARLALSA</sequence>
<dbReference type="SUPFAM" id="SSF143100">
    <property type="entry name" value="TTHA1013/TTHA0281-like"/>
    <property type="match status" value="1"/>
</dbReference>
<accession>A0A0D6MNM7</accession>
<dbReference type="InterPro" id="IPR010985">
    <property type="entry name" value="Ribbon_hlx_hlx"/>
</dbReference>
<dbReference type="Gene3D" id="3.30.160.250">
    <property type="match status" value="1"/>
</dbReference>
<feature type="domain" description="HicB-like antitoxin of toxin-antitoxin system" evidence="1">
    <location>
        <begin position="3"/>
        <end position="128"/>
    </location>
</feature>
<name>A0A0D6MNM7_9PROT</name>
<proteinExistence type="predicted"/>